<organism evidence="2 3">
    <name type="scientific">Triparma verrucosa</name>
    <dbReference type="NCBI Taxonomy" id="1606542"/>
    <lineage>
        <taxon>Eukaryota</taxon>
        <taxon>Sar</taxon>
        <taxon>Stramenopiles</taxon>
        <taxon>Ochrophyta</taxon>
        <taxon>Bolidophyceae</taxon>
        <taxon>Parmales</taxon>
        <taxon>Triparmaceae</taxon>
        <taxon>Triparma</taxon>
    </lineage>
</organism>
<protein>
    <submittedName>
        <fullName evidence="2">Uncharacterized protein</fullName>
    </submittedName>
</protein>
<name>A0A9W7FAI9_9STRA</name>
<gene>
    <name evidence="2" type="ORF">TrVE_jg8365</name>
</gene>
<evidence type="ECO:0000313" key="3">
    <source>
        <dbReference type="Proteomes" id="UP001165160"/>
    </source>
</evidence>
<dbReference type="Proteomes" id="UP001165160">
    <property type="component" value="Unassembled WGS sequence"/>
</dbReference>
<feature type="compositionally biased region" description="Basic and acidic residues" evidence="1">
    <location>
        <begin position="33"/>
        <end position="56"/>
    </location>
</feature>
<dbReference type="AlphaFoldDB" id="A0A9W7FAI9"/>
<feature type="compositionally biased region" description="Basic and acidic residues" evidence="1">
    <location>
        <begin position="381"/>
        <end position="397"/>
    </location>
</feature>
<feature type="region of interest" description="Disordered" evidence="1">
    <location>
        <begin position="20"/>
        <end position="56"/>
    </location>
</feature>
<feature type="region of interest" description="Disordered" evidence="1">
    <location>
        <begin position="94"/>
        <end position="124"/>
    </location>
</feature>
<feature type="compositionally biased region" description="Basic residues" evidence="1">
    <location>
        <begin position="149"/>
        <end position="158"/>
    </location>
</feature>
<feature type="region of interest" description="Disordered" evidence="1">
    <location>
        <begin position="145"/>
        <end position="199"/>
    </location>
</feature>
<proteinExistence type="predicted"/>
<feature type="region of interest" description="Disordered" evidence="1">
    <location>
        <begin position="370"/>
        <end position="397"/>
    </location>
</feature>
<comment type="caution">
    <text evidence="2">The sequence shown here is derived from an EMBL/GenBank/DDBJ whole genome shotgun (WGS) entry which is preliminary data.</text>
</comment>
<keyword evidence="3" id="KW-1185">Reference proteome</keyword>
<sequence length="397" mass="43139">MRQKVRQTVRQKVRQTNTAFGHTVDNDGNVRLSIDHDHHDDTNEETGKGSAEEGEDKTTKYAALGATAGFILTGPIGLVLGASAGAISGVLNSPKKDRGNGIDFKTMFACSPTRSPKPMGSRKKKVETFPGATFLDNTGCSSNGFPVKSKSKSKSHRRSSFECQGQGPRAEPGVTSLLNHSRSSSLTSPPSLQCTTNSSSLANSIPSLTLRQIEALPLVERPIHLLNLLGDKNNNDRSRKYIYGELDEIIKDVPGCGRLLLISGILDDIICKFLPLTTPSSTCIRNWNGDVLELEILISLARIHEGSRPGCNFSESLVEVVLDFPIVFRGSILRMDYEEAKALGERLLGVMVFKELDIRGLYGGPVYAEDASASSYSSTGWRREESKESKGSKEGSF</sequence>
<accession>A0A9W7FAI9</accession>
<evidence type="ECO:0000313" key="2">
    <source>
        <dbReference type="EMBL" id="GMI07174.1"/>
    </source>
</evidence>
<feature type="compositionally biased region" description="Low complexity" evidence="1">
    <location>
        <begin position="175"/>
        <end position="196"/>
    </location>
</feature>
<evidence type="ECO:0000256" key="1">
    <source>
        <dbReference type="SAM" id="MobiDB-lite"/>
    </source>
</evidence>
<dbReference type="EMBL" id="BRXX01000360">
    <property type="protein sequence ID" value="GMI07174.1"/>
    <property type="molecule type" value="Genomic_DNA"/>
</dbReference>
<reference evidence="3" key="1">
    <citation type="journal article" date="2023" name="Commun. Biol.">
        <title>Genome analysis of Parmales, the sister group of diatoms, reveals the evolutionary specialization of diatoms from phago-mixotrophs to photoautotrophs.</title>
        <authorList>
            <person name="Ban H."/>
            <person name="Sato S."/>
            <person name="Yoshikawa S."/>
            <person name="Yamada K."/>
            <person name="Nakamura Y."/>
            <person name="Ichinomiya M."/>
            <person name="Sato N."/>
            <person name="Blanc-Mathieu R."/>
            <person name="Endo H."/>
            <person name="Kuwata A."/>
            <person name="Ogata H."/>
        </authorList>
    </citation>
    <scope>NUCLEOTIDE SEQUENCE [LARGE SCALE GENOMIC DNA]</scope>
    <source>
        <strain evidence="3">NIES 3699</strain>
    </source>
</reference>